<organism evidence="4 5">
    <name type="scientific">Microbulbifer bruguierae</name>
    <dbReference type="NCBI Taxonomy" id="3029061"/>
    <lineage>
        <taxon>Bacteria</taxon>
        <taxon>Pseudomonadati</taxon>
        <taxon>Pseudomonadota</taxon>
        <taxon>Gammaproteobacteria</taxon>
        <taxon>Cellvibrionales</taxon>
        <taxon>Microbulbiferaceae</taxon>
        <taxon>Microbulbifer</taxon>
    </lineage>
</organism>
<dbReference type="RefSeq" id="WP_280320556.1">
    <property type="nucleotide sequence ID" value="NZ_CP118605.1"/>
</dbReference>
<accession>A0ABY8NEB6</accession>
<sequence length="378" mass="40896">MASKQRKIADITDEPHRGAIGDLRVLQQPGLETFRKFTHQELPAPPVWRLTGIQATEVGLGSATFSMPVTPWLEDFVGVYWGGLYALFADSPLAAAIWTTLPQGKALSTSELTLCYVRPMSAETPNIIGRAKTVHSGSQVGLSSVEILDHQGRMLAFGSSRCLISDFPVDKDATFPEPDLGPTNGPDPYQRPPPEAHVEDLAGFGTVTPIQCQRDTIQGGGTHPVWHFTGYRVRAVEDGYCEAALPSSPWFSNGNIVIYGGMLAWAADFTMGAAVYSTLPAGDIFATLDLHIRFMRPAALDDGDIILIGRVHHRGKQLRVASCDIVNAQGKRLAMATASALLIPDGARQISQGLPAERIIAHATESMVRQYGQRTSSH</sequence>
<protein>
    <submittedName>
        <fullName evidence="4">PaaI family thioesterase</fullName>
    </submittedName>
</protein>
<dbReference type="PANTHER" id="PTHR21660:SF1">
    <property type="entry name" value="ACYL-COENZYME A THIOESTERASE 13"/>
    <property type="match status" value="1"/>
</dbReference>
<gene>
    <name evidence="4" type="ORF">PVT68_00160</name>
</gene>
<keyword evidence="2" id="KW-0378">Hydrolase</keyword>
<evidence type="ECO:0000313" key="5">
    <source>
        <dbReference type="Proteomes" id="UP001236500"/>
    </source>
</evidence>
<dbReference type="Proteomes" id="UP001236500">
    <property type="component" value="Chromosome"/>
</dbReference>
<keyword evidence="5" id="KW-1185">Reference proteome</keyword>
<dbReference type="CDD" id="cd03443">
    <property type="entry name" value="PaaI_thioesterase"/>
    <property type="match status" value="2"/>
</dbReference>
<dbReference type="InterPro" id="IPR029069">
    <property type="entry name" value="HotDog_dom_sf"/>
</dbReference>
<evidence type="ECO:0000259" key="3">
    <source>
        <dbReference type="Pfam" id="PF03061"/>
    </source>
</evidence>
<name>A0ABY8NEB6_9GAMM</name>
<dbReference type="SUPFAM" id="SSF54637">
    <property type="entry name" value="Thioesterase/thiol ester dehydrase-isomerase"/>
    <property type="match status" value="2"/>
</dbReference>
<evidence type="ECO:0000313" key="4">
    <source>
        <dbReference type="EMBL" id="WGL16734.1"/>
    </source>
</evidence>
<evidence type="ECO:0000256" key="2">
    <source>
        <dbReference type="ARBA" id="ARBA00022801"/>
    </source>
</evidence>
<proteinExistence type="inferred from homology"/>
<feature type="domain" description="Thioesterase" evidence="3">
    <location>
        <begin position="257"/>
        <end position="332"/>
    </location>
</feature>
<comment type="similarity">
    <text evidence="1">Belongs to the thioesterase PaaI family.</text>
</comment>
<dbReference type="InterPro" id="IPR003736">
    <property type="entry name" value="PAAI_dom"/>
</dbReference>
<dbReference type="InterPro" id="IPR006683">
    <property type="entry name" value="Thioestr_dom"/>
</dbReference>
<evidence type="ECO:0000256" key="1">
    <source>
        <dbReference type="ARBA" id="ARBA00008324"/>
    </source>
</evidence>
<dbReference type="InterPro" id="IPR039298">
    <property type="entry name" value="ACOT13"/>
</dbReference>
<dbReference type="Pfam" id="PF03061">
    <property type="entry name" value="4HBT"/>
    <property type="match status" value="1"/>
</dbReference>
<reference evidence="4 5" key="1">
    <citation type="submission" date="2023-02" db="EMBL/GenBank/DDBJ databases">
        <title>Description and genomic characterization of Microbulbifer bruguierae sp. nov., isolated from the sediment of mangrove plant Bruguiera sexangula.</title>
        <authorList>
            <person name="Long M."/>
        </authorList>
    </citation>
    <scope>NUCLEOTIDE SEQUENCE [LARGE SCALE GENOMIC DNA]</scope>
    <source>
        <strain evidence="4 5">H12</strain>
    </source>
</reference>
<dbReference type="NCBIfam" id="TIGR00369">
    <property type="entry name" value="unchar_dom_1"/>
    <property type="match status" value="2"/>
</dbReference>
<dbReference type="PANTHER" id="PTHR21660">
    <property type="entry name" value="THIOESTERASE SUPERFAMILY MEMBER-RELATED"/>
    <property type="match status" value="1"/>
</dbReference>
<dbReference type="EMBL" id="CP118605">
    <property type="protein sequence ID" value="WGL16734.1"/>
    <property type="molecule type" value="Genomic_DNA"/>
</dbReference>
<dbReference type="Gene3D" id="3.10.129.10">
    <property type="entry name" value="Hotdog Thioesterase"/>
    <property type="match status" value="2"/>
</dbReference>